<dbReference type="PRINTS" id="PR00455">
    <property type="entry name" value="HTHTETR"/>
</dbReference>
<dbReference type="EMBL" id="JAUSQZ010000001">
    <property type="protein sequence ID" value="MDP9826202.1"/>
    <property type="molecule type" value="Genomic_DNA"/>
</dbReference>
<feature type="domain" description="HTH tetR-type" evidence="5">
    <location>
        <begin position="17"/>
        <end position="77"/>
    </location>
</feature>
<proteinExistence type="predicted"/>
<gene>
    <name evidence="6" type="ORF">J2S57_001951</name>
</gene>
<evidence type="ECO:0000256" key="4">
    <source>
        <dbReference type="PROSITE-ProRule" id="PRU00335"/>
    </source>
</evidence>
<evidence type="ECO:0000256" key="2">
    <source>
        <dbReference type="ARBA" id="ARBA00023125"/>
    </source>
</evidence>
<dbReference type="Pfam" id="PF17754">
    <property type="entry name" value="TetR_C_14"/>
    <property type="match status" value="1"/>
</dbReference>
<dbReference type="RefSeq" id="WP_307240771.1">
    <property type="nucleotide sequence ID" value="NZ_JAUSQZ010000001.1"/>
</dbReference>
<accession>A0ABT9P112</accession>
<name>A0ABT9P112_9ACTN</name>
<keyword evidence="1" id="KW-0805">Transcription regulation</keyword>
<dbReference type="PROSITE" id="PS50977">
    <property type="entry name" value="HTH_TETR_2"/>
    <property type="match status" value="1"/>
</dbReference>
<evidence type="ECO:0000256" key="3">
    <source>
        <dbReference type="ARBA" id="ARBA00023163"/>
    </source>
</evidence>
<dbReference type="InterPro" id="IPR041347">
    <property type="entry name" value="MftR_C"/>
</dbReference>
<comment type="caution">
    <text evidence="6">The sequence shown here is derived from an EMBL/GenBank/DDBJ whole genome shotgun (WGS) entry which is preliminary data.</text>
</comment>
<evidence type="ECO:0000256" key="1">
    <source>
        <dbReference type="ARBA" id="ARBA00023015"/>
    </source>
</evidence>
<sequence>MNGVVEKRPGARELARRAMKAQVSQMAFDLFVDRGYEETTVDDICEVAGISRSTFFRYFPTKEDVLLSQGTNTVDRVLVALKERPDDESAWNALRQAMKPAIEQYDDGSERRLSLHRLLTATPVLAAHQQQNKLSEWHAVLGPELARRLGGEPDDPSDPASLALVAAALGCLDAALRAWAASADPRPLAEILDQALSAIR</sequence>
<dbReference type="Gene3D" id="1.10.357.10">
    <property type="entry name" value="Tetracycline Repressor, domain 2"/>
    <property type="match status" value="1"/>
</dbReference>
<dbReference type="InterPro" id="IPR009057">
    <property type="entry name" value="Homeodomain-like_sf"/>
</dbReference>
<evidence type="ECO:0000313" key="6">
    <source>
        <dbReference type="EMBL" id="MDP9826202.1"/>
    </source>
</evidence>
<evidence type="ECO:0000259" key="5">
    <source>
        <dbReference type="PROSITE" id="PS50977"/>
    </source>
</evidence>
<keyword evidence="2 4" id="KW-0238">DNA-binding</keyword>
<evidence type="ECO:0000313" key="7">
    <source>
        <dbReference type="Proteomes" id="UP001235712"/>
    </source>
</evidence>
<protein>
    <submittedName>
        <fullName evidence="6">AcrR family transcriptional regulator</fullName>
    </submittedName>
</protein>
<keyword evidence="7" id="KW-1185">Reference proteome</keyword>
<dbReference type="PANTHER" id="PTHR30055:SF238">
    <property type="entry name" value="MYCOFACTOCIN BIOSYNTHESIS TRANSCRIPTIONAL REGULATOR MFTR-RELATED"/>
    <property type="match status" value="1"/>
</dbReference>
<dbReference type="SUPFAM" id="SSF46689">
    <property type="entry name" value="Homeodomain-like"/>
    <property type="match status" value="1"/>
</dbReference>
<dbReference type="PANTHER" id="PTHR30055">
    <property type="entry name" value="HTH-TYPE TRANSCRIPTIONAL REGULATOR RUTR"/>
    <property type="match status" value="1"/>
</dbReference>
<reference evidence="6 7" key="1">
    <citation type="submission" date="2023-07" db="EMBL/GenBank/DDBJ databases">
        <title>Sequencing the genomes of 1000 actinobacteria strains.</title>
        <authorList>
            <person name="Klenk H.-P."/>
        </authorList>
    </citation>
    <scope>NUCLEOTIDE SEQUENCE [LARGE SCALE GENOMIC DNA]</scope>
    <source>
        <strain evidence="6 7">DSM 44388</strain>
    </source>
</reference>
<organism evidence="6 7">
    <name type="scientific">Kineosporia succinea</name>
    <dbReference type="NCBI Taxonomy" id="84632"/>
    <lineage>
        <taxon>Bacteria</taxon>
        <taxon>Bacillati</taxon>
        <taxon>Actinomycetota</taxon>
        <taxon>Actinomycetes</taxon>
        <taxon>Kineosporiales</taxon>
        <taxon>Kineosporiaceae</taxon>
        <taxon>Kineosporia</taxon>
    </lineage>
</organism>
<keyword evidence="3" id="KW-0804">Transcription</keyword>
<dbReference type="InterPro" id="IPR050109">
    <property type="entry name" value="HTH-type_TetR-like_transc_reg"/>
</dbReference>
<dbReference type="Pfam" id="PF00440">
    <property type="entry name" value="TetR_N"/>
    <property type="match status" value="1"/>
</dbReference>
<feature type="DNA-binding region" description="H-T-H motif" evidence="4">
    <location>
        <begin position="40"/>
        <end position="59"/>
    </location>
</feature>
<dbReference type="InterPro" id="IPR001647">
    <property type="entry name" value="HTH_TetR"/>
</dbReference>
<dbReference type="Proteomes" id="UP001235712">
    <property type="component" value="Unassembled WGS sequence"/>
</dbReference>
<dbReference type="Gene3D" id="1.10.10.60">
    <property type="entry name" value="Homeodomain-like"/>
    <property type="match status" value="1"/>
</dbReference>